<feature type="compositionally biased region" description="Pro residues" evidence="1">
    <location>
        <begin position="53"/>
        <end position="64"/>
    </location>
</feature>
<accession>A0ABQ6MDF0</accession>
<protein>
    <submittedName>
        <fullName evidence="2">Uncharacterized protein</fullName>
    </submittedName>
</protein>
<sequence length="156" mass="16650">MSDSEDDWDKSSDDLDIPTALAPSSEPQPADPAPAPSAAPSALDDDWGESLPTPAPIAAPPPKKPSSDKPMIIVDVSMHTNHAIHNRNDRNSNNDPVAVSKLRAEFEASYESISTSSDLLASSIVIPCSSGVFPAALQRLRDEKPGHFFLPIFPPK</sequence>
<proteinExistence type="predicted"/>
<name>A0ABQ6MDF0_9STRA</name>
<dbReference type="Proteomes" id="UP001165060">
    <property type="component" value="Unassembled WGS sequence"/>
</dbReference>
<feature type="region of interest" description="Disordered" evidence="1">
    <location>
        <begin position="1"/>
        <end position="71"/>
    </location>
</feature>
<organism evidence="2 3">
    <name type="scientific">Tetraparma gracilis</name>
    <dbReference type="NCBI Taxonomy" id="2962635"/>
    <lineage>
        <taxon>Eukaryota</taxon>
        <taxon>Sar</taxon>
        <taxon>Stramenopiles</taxon>
        <taxon>Ochrophyta</taxon>
        <taxon>Bolidophyceae</taxon>
        <taxon>Parmales</taxon>
        <taxon>Triparmaceae</taxon>
        <taxon>Tetraparma</taxon>
    </lineage>
</organism>
<evidence type="ECO:0000313" key="3">
    <source>
        <dbReference type="Proteomes" id="UP001165060"/>
    </source>
</evidence>
<comment type="caution">
    <text evidence="2">The sequence shown here is derived from an EMBL/GenBank/DDBJ whole genome shotgun (WGS) entry which is preliminary data.</text>
</comment>
<evidence type="ECO:0000256" key="1">
    <source>
        <dbReference type="SAM" id="MobiDB-lite"/>
    </source>
</evidence>
<dbReference type="EMBL" id="BRYB01005395">
    <property type="protein sequence ID" value="GMI23987.1"/>
    <property type="molecule type" value="Genomic_DNA"/>
</dbReference>
<keyword evidence="3" id="KW-1185">Reference proteome</keyword>
<evidence type="ECO:0000313" key="2">
    <source>
        <dbReference type="EMBL" id="GMI23987.1"/>
    </source>
</evidence>
<gene>
    <name evidence="2" type="ORF">TeGR_g12548</name>
</gene>
<reference evidence="2 3" key="1">
    <citation type="journal article" date="2023" name="Commun. Biol.">
        <title>Genome analysis of Parmales, the sister group of diatoms, reveals the evolutionary specialization of diatoms from phago-mixotrophs to photoautotrophs.</title>
        <authorList>
            <person name="Ban H."/>
            <person name="Sato S."/>
            <person name="Yoshikawa S."/>
            <person name="Yamada K."/>
            <person name="Nakamura Y."/>
            <person name="Ichinomiya M."/>
            <person name="Sato N."/>
            <person name="Blanc-Mathieu R."/>
            <person name="Endo H."/>
            <person name="Kuwata A."/>
            <person name="Ogata H."/>
        </authorList>
    </citation>
    <scope>NUCLEOTIDE SEQUENCE [LARGE SCALE GENOMIC DNA]</scope>
</reference>